<sequence length="106" mass="11988">MLISRFQVGCLLLVLLSISVLNHQVLGARYVKEEAEHVLNKSQVWKRRFMNETNGGSYVTVNREVPSSPDPLHNSKDLEKVNLLKLSGLELLETLGLYLYITYGVS</sequence>
<keyword evidence="3" id="KW-1185">Reference proteome</keyword>
<name>A0AAN9LLE1_CANGL</name>
<comment type="caution">
    <text evidence="2">The sequence shown here is derived from an EMBL/GenBank/DDBJ whole genome shotgun (WGS) entry which is preliminary data.</text>
</comment>
<reference evidence="2 3" key="1">
    <citation type="submission" date="2024-01" db="EMBL/GenBank/DDBJ databases">
        <title>The genomes of 5 underutilized Papilionoideae crops provide insights into root nodulation and disease resistanc.</title>
        <authorList>
            <person name="Jiang F."/>
        </authorList>
    </citation>
    <scope>NUCLEOTIDE SEQUENCE [LARGE SCALE GENOMIC DNA]</scope>
    <source>
        <strain evidence="2">LVBAO_FW01</strain>
        <tissue evidence="2">Leaves</tissue>
    </source>
</reference>
<dbReference type="Proteomes" id="UP001367508">
    <property type="component" value="Unassembled WGS sequence"/>
</dbReference>
<keyword evidence="1" id="KW-0732">Signal</keyword>
<feature type="signal peptide" evidence="1">
    <location>
        <begin position="1"/>
        <end position="27"/>
    </location>
</feature>
<gene>
    <name evidence="2" type="ORF">VNO77_18383</name>
</gene>
<accession>A0AAN9LLE1</accession>
<dbReference type="AlphaFoldDB" id="A0AAN9LLE1"/>
<organism evidence="2 3">
    <name type="scientific">Canavalia gladiata</name>
    <name type="common">Sword bean</name>
    <name type="synonym">Dolichos gladiatus</name>
    <dbReference type="NCBI Taxonomy" id="3824"/>
    <lineage>
        <taxon>Eukaryota</taxon>
        <taxon>Viridiplantae</taxon>
        <taxon>Streptophyta</taxon>
        <taxon>Embryophyta</taxon>
        <taxon>Tracheophyta</taxon>
        <taxon>Spermatophyta</taxon>
        <taxon>Magnoliopsida</taxon>
        <taxon>eudicotyledons</taxon>
        <taxon>Gunneridae</taxon>
        <taxon>Pentapetalae</taxon>
        <taxon>rosids</taxon>
        <taxon>fabids</taxon>
        <taxon>Fabales</taxon>
        <taxon>Fabaceae</taxon>
        <taxon>Papilionoideae</taxon>
        <taxon>50 kb inversion clade</taxon>
        <taxon>NPAAA clade</taxon>
        <taxon>indigoferoid/millettioid clade</taxon>
        <taxon>Phaseoleae</taxon>
        <taxon>Canavalia</taxon>
    </lineage>
</organism>
<evidence type="ECO:0000313" key="3">
    <source>
        <dbReference type="Proteomes" id="UP001367508"/>
    </source>
</evidence>
<protein>
    <submittedName>
        <fullName evidence="2">Uncharacterized protein</fullName>
    </submittedName>
</protein>
<dbReference type="EMBL" id="JAYMYQ010000004">
    <property type="protein sequence ID" value="KAK7337796.1"/>
    <property type="molecule type" value="Genomic_DNA"/>
</dbReference>
<evidence type="ECO:0000256" key="1">
    <source>
        <dbReference type="SAM" id="SignalP"/>
    </source>
</evidence>
<proteinExistence type="predicted"/>
<evidence type="ECO:0000313" key="2">
    <source>
        <dbReference type="EMBL" id="KAK7337796.1"/>
    </source>
</evidence>
<feature type="chain" id="PRO_5042949015" evidence="1">
    <location>
        <begin position="28"/>
        <end position="106"/>
    </location>
</feature>